<dbReference type="SUPFAM" id="SSF47473">
    <property type="entry name" value="EF-hand"/>
    <property type="match status" value="1"/>
</dbReference>
<dbReference type="InterPro" id="IPR031943">
    <property type="entry name" value="CARMIL_C"/>
</dbReference>
<dbReference type="PROSITE" id="PS51338">
    <property type="entry name" value="IMD"/>
    <property type="match status" value="1"/>
</dbReference>
<accession>A0A9Q0EMP9</accession>
<dbReference type="GO" id="GO:0005543">
    <property type="term" value="F:phospholipid binding"/>
    <property type="evidence" value="ECO:0007669"/>
    <property type="project" value="TreeGrafter"/>
</dbReference>
<evidence type="ECO:0000259" key="4">
    <source>
        <dbReference type="PROSITE" id="PS51338"/>
    </source>
</evidence>
<feature type="compositionally biased region" description="Pro residues" evidence="3">
    <location>
        <begin position="871"/>
        <end position="882"/>
    </location>
</feature>
<dbReference type="GO" id="GO:0046872">
    <property type="term" value="F:metal ion binding"/>
    <property type="evidence" value="ECO:0007669"/>
    <property type="project" value="UniProtKB-KW"/>
</dbReference>
<dbReference type="GO" id="GO:0003779">
    <property type="term" value="F:actin binding"/>
    <property type="evidence" value="ECO:0007669"/>
    <property type="project" value="InterPro"/>
</dbReference>
<dbReference type="Gene3D" id="1.10.238.10">
    <property type="entry name" value="EF-hand"/>
    <property type="match status" value="1"/>
</dbReference>
<evidence type="ECO:0000256" key="3">
    <source>
        <dbReference type="SAM" id="MobiDB-lite"/>
    </source>
</evidence>
<dbReference type="EMBL" id="JANIIK010000039">
    <property type="protein sequence ID" value="KAJ3608701.1"/>
    <property type="molecule type" value="Genomic_DNA"/>
</dbReference>
<dbReference type="PROSITE" id="PS00018">
    <property type="entry name" value="EF_HAND_1"/>
    <property type="match status" value="1"/>
</dbReference>
<reference evidence="5" key="1">
    <citation type="submission" date="2022-07" db="EMBL/GenBank/DDBJ databases">
        <title>Chromosome-level genome of Muraenolepis orangiensis.</title>
        <authorList>
            <person name="Kim J."/>
        </authorList>
    </citation>
    <scope>NUCLEOTIDE SEQUENCE</scope>
    <source>
        <strain evidence="5">KU_S4_2022</strain>
        <tissue evidence="5">Muscle</tissue>
    </source>
</reference>
<dbReference type="Pfam" id="PF08397">
    <property type="entry name" value="IMD"/>
    <property type="match status" value="1"/>
</dbReference>
<dbReference type="Proteomes" id="UP001148018">
    <property type="component" value="Unassembled WGS sequence"/>
</dbReference>
<name>A0A9Q0EMP9_9TELE</name>
<proteinExistence type="predicted"/>
<dbReference type="InterPro" id="IPR011992">
    <property type="entry name" value="EF-hand-dom_pair"/>
</dbReference>
<feature type="domain" description="IMD" evidence="4">
    <location>
        <begin position="541"/>
        <end position="687"/>
    </location>
</feature>
<dbReference type="GO" id="GO:0032233">
    <property type="term" value="P:positive regulation of actin filament bundle assembly"/>
    <property type="evidence" value="ECO:0007669"/>
    <property type="project" value="TreeGrafter"/>
</dbReference>
<sequence length="920" mass="102752">MEQYLLRNHETRKYLQEQAYRLQQGLVATTTQQLVDRMCVQVQDHLNSLRFSEDQEVQKDMRSAQDLMKDARSCKTLLPNLYHLPGPGTRGPCVGAIQDTLVSMSGEVSRVIDQQLKVLLSSMVDRAKSVCPHVMRRSSLREKLEEACVGRMVVPRSFVSTALLEQSGVDIINKISEVKLSLASLLSDRIMNPCSKRKSILVRMLRPVSVAFEEERTKEPLPAPLPAPRLKRARSEQEREAANNSLKGAESPVDLELLGDQAVFDWPEEAVSGRGKQWSSLKTSSPPAGDQHHQRTKSLPNQGLTSPPGPGPEDQRPEKSEEDSDKGYIEDSELDSLLQYALKVLGNKGFLQDLFLQHRRSITAGKLEEYTITMENDLLSHKQYGFISGRSTPLQLLKVLDNWTDIIDRGGQIDCIFCDFMKAFDKMKIFDRDGQLDLNDLARILSLKENFLLKFKMNACSLEGRKRDFEKIFAHYDVPSLGGAELESFRTALLGHCDLNQDGKIQKNELALCLGLKLYHVVLMEEVMELGVLFQTLIGDMKDQMEDWKRNTHTLDKEHAKECKKARQQIKKKSSDSVRLQKKVKKADMFGRGDLQPQLDSAMQDVSEKYFLLEEVEEQALRRALVEERSHFCSFASMLRPVLEEEMLMLGEIGGLGSLNDDIRALTMDPHKLPPSSEQVIVDLKGSEVTWSNQTPPSSPGTTVSRKSSMCRCVCQDWCRPASYDRWSRTTDPSSHLAGDVMTVGEEPARARVTRTKEEREVHEELSRALSRGLHLDLQGPGGGSLQGSSGYSSQTPTPAEEHTHTPGSDPEFFSMATDQEVHKERSSSGSQSARRGFHPKRPAAGSCAAPLGVATIRRAPSTKPSLRRPPGAPGPFRPPMIPVKTPTVPDRPLGSPDRPLGSPDPPPQQGPHGPRGPER</sequence>
<dbReference type="SUPFAM" id="SSF103657">
    <property type="entry name" value="BAR/IMD domain-like"/>
    <property type="match status" value="1"/>
</dbReference>
<feature type="compositionally biased region" description="Basic and acidic residues" evidence="3">
    <location>
        <begin position="313"/>
        <end position="327"/>
    </location>
</feature>
<evidence type="ECO:0000313" key="6">
    <source>
        <dbReference type="Proteomes" id="UP001148018"/>
    </source>
</evidence>
<feature type="compositionally biased region" description="Low complexity" evidence="3">
    <location>
        <begin position="787"/>
        <end position="799"/>
    </location>
</feature>
<feature type="compositionally biased region" description="Polar residues" evidence="3">
    <location>
        <begin position="277"/>
        <end position="286"/>
    </location>
</feature>
<dbReference type="GO" id="GO:0009898">
    <property type="term" value="C:cytoplasmic side of plasma membrane"/>
    <property type="evidence" value="ECO:0007669"/>
    <property type="project" value="TreeGrafter"/>
</dbReference>
<dbReference type="GO" id="GO:0034334">
    <property type="term" value="P:adherens junction maintenance"/>
    <property type="evidence" value="ECO:0007669"/>
    <property type="project" value="TreeGrafter"/>
</dbReference>
<dbReference type="OrthoDB" id="428774at2759"/>
<dbReference type="Pfam" id="PF16000">
    <property type="entry name" value="CARMIL_C"/>
    <property type="match status" value="1"/>
</dbReference>
<feature type="region of interest" description="Disordered" evidence="3">
    <location>
        <begin position="213"/>
        <end position="248"/>
    </location>
</feature>
<dbReference type="PANTHER" id="PTHR15708">
    <property type="entry name" value="ACTIN BUNDLING/MISSING IN METASTASIS-RELATED"/>
    <property type="match status" value="1"/>
</dbReference>
<dbReference type="InterPro" id="IPR027267">
    <property type="entry name" value="AH/BAR_dom_sf"/>
</dbReference>
<dbReference type="Gene3D" id="1.20.1270.60">
    <property type="entry name" value="Arfaptin homology (AH) domain/BAR domain"/>
    <property type="match status" value="1"/>
</dbReference>
<dbReference type="InterPro" id="IPR018247">
    <property type="entry name" value="EF_Hand_1_Ca_BS"/>
</dbReference>
<keyword evidence="1" id="KW-0479">Metal-binding</keyword>
<feature type="compositionally biased region" description="Basic and acidic residues" evidence="3">
    <location>
        <begin position="747"/>
        <end position="767"/>
    </location>
</feature>
<dbReference type="GO" id="GO:0015629">
    <property type="term" value="C:actin cytoskeleton"/>
    <property type="evidence" value="ECO:0007669"/>
    <property type="project" value="TreeGrafter"/>
</dbReference>
<dbReference type="GO" id="GO:0007009">
    <property type="term" value="P:plasma membrane organization"/>
    <property type="evidence" value="ECO:0007669"/>
    <property type="project" value="InterPro"/>
</dbReference>
<feature type="region of interest" description="Disordered" evidence="3">
    <location>
        <begin position="727"/>
        <end position="920"/>
    </location>
</feature>
<keyword evidence="6" id="KW-1185">Reference proteome</keyword>
<organism evidence="5 6">
    <name type="scientific">Muraenolepis orangiensis</name>
    <name type="common">Patagonian moray cod</name>
    <dbReference type="NCBI Taxonomy" id="630683"/>
    <lineage>
        <taxon>Eukaryota</taxon>
        <taxon>Metazoa</taxon>
        <taxon>Chordata</taxon>
        <taxon>Craniata</taxon>
        <taxon>Vertebrata</taxon>
        <taxon>Euteleostomi</taxon>
        <taxon>Actinopterygii</taxon>
        <taxon>Neopterygii</taxon>
        <taxon>Teleostei</taxon>
        <taxon>Neoteleostei</taxon>
        <taxon>Acanthomorphata</taxon>
        <taxon>Zeiogadaria</taxon>
        <taxon>Gadariae</taxon>
        <taxon>Gadiformes</taxon>
        <taxon>Muraenolepidoidei</taxon>
        <taxon>Muraenolepididae</taxon>
        <taxon>Muraenolepis</taxon>
    </lineage>
</organism>
<dbReference type="InterPro" id="IPR013606">
    <property type="entry name" value="I-BAR_dom"/>
</dbReference>
<evidence type="ECO:0000313" key="5">
    <source>
        <dbReference type="EMBL" id="KAJ3608701.1"/>
    </source>
</evidence>
<keyword evidence="2" id="KW-0106">Calcium</keyword>
<dbReference type="AlphaFoldDB" id="A0A9Q0EMP9"/>
<evidence type="ECO:0000256" key="1">
    <source>
        <dbReference type="ARBA" id="ARBA00022723"/>
    </source>
</evidence>
<feature type="region of interest" description="Disordered" evidence="3">
    <location>
        <begin position="274"/>
        <end position="327"/>
    </location>
</feature>
<protein>
    <recommendedName>
        <fullName evidence="4">IMD domain-containing protein</fullName>
    </recommendedName>
</protein>
<feature type="non-terminal residue" evidence="5">
    <location>
        <position position="920"/>
    </location>
</feature>
<evidence type="ECO:0000256" key="2">
    <source>
        <dbReference type="ARBA" id="ARBA00022837"/>
    </source>
</evidence>
<comment type="caution">
    <text evidence="5">The sequence shown here is derived from an EMBL/GenBank/DDBJ whole genome shotgun (WGS) entry which is preliminary data.</text>
</comment>
<gene>
    <name evidence="5" type="ORF">NHX12_023231</name>
</gene>
<dbReference type="InterPro" id="IPR030127">
    <property type="entry name" value="MTSS1/MTSS2"/>
</dbReference>
<dbReference type="PANTHER" id="PTHR15708:SF10">
    <property type="entry name" value="PROTEIN MTSS 1"/>
    <property type="match status" value="1"/>
</dbReference>